<feature type="compositionally biased region" description="Low complexity" evidence="1">
    <location>
        <begin position="30"/>
        <end position="43"/>
    </location>
</feature>
<sequence>SRAQFGAPSMGGNPMTGQSPGSGGGFDPTNLMGNNPNGKGNNGFDPSSLLGGANPSSGGGIDPAMLTGQPQPQKQAPKSVPQGNGQGAPAKAPSPQGTGKTPAQPSNTGENKAPSSGTPNATPTKSKTAATPDVRKLAWQEKEKACILVSGPPNNTIIQPQSKQRISWNQSPCQMSARVVGMFHVFLYNNLQAVPDEKAAKKRDIVKRDYSSNGKIIYDWGPYPIATNLTNTTNNYDWTVPYLYNEPRIKNASNFYIRVETISRSGIFGATPPLGGTYGPIQIAMKEPPLGWNETHADSSVSSGAQKMISPPSAAIKINVTRLIFIIGLLVIFSTAYVMRS</sequence>
<proteinExistence type="predicted"/>
<keyword evidence="2" id="KW-0812">Transmembrane</keyword>
<accession>A0A9N9HLP9</accession>
<protein>
    <submittedName>
        <fullName evidence="3">18365_t:CDS:1</fullName>
    </submittedName>
</protein>
<dbReference type="AlphaFoldDB" id="A0A9N9HLP9"/>
<feature type="non-terminal residue" evidence="3">
    <location>
        <position position="341"/>
    </location>
</feature>
<comment type="caution">
    <text evidence="3">The sequence shown here is derived from an EMBL/GenBank/DDBJ whole genome shotgun (WGS) entry which is preliminary data.</text>
</comment>
<gene>
    <name evidence="3" type="ORF">AMORRO_LOCUS11523</name>
</gene>
<feature type="transmembrane region" description="Helical" evidence="2">
    <location>
        <begin position="320"/>
        <end position="339"/>
    </location>
</feature>
<evidence type="ECO:0000313" key="3">
    <source>
        <dbReference type="EMBL" id="CAG8688286.1"/>
    </source>
</evidence>
<reference evidence="3" key="1">
    <citation type="submission" date="2021-06" db="EMBL/GenBank/DDBJ databases">
        <authorList>
            <person name="Kallberg Y."/>
            <person name="Tangrot J."/>
            <person name="Rosling A."/>
        </authorList>
    </citation>
    <scope>NUCLEOTIDE SEQUENCE</scope>
    <source>
        <strain evidence="3">CL551</strain>
    </source>
</reference>
<name>A0A9N9HLP9_9GLOM</name>
<keyword evidence="2" id="KW-1133">Transmembrane helix</keyword>
<dbReference type="EMBL" id="CAJVPV010014850">
    <property type="protein sequence ID" value="CAG8688286.1"/>
    <property type="molecule type" value="Genomic_DNA"/>
</dbReference>
<evidence type="ECO:0000313" key="4">
    <source>
        <dbReference type="Proteomes" id="UP000789342"/>
    </source>
</evidence>
<evidence type="ECO:0000256" key="2">
    <source>
        <dbReference type="SAM" id="Phobius"/>
    </source>
</evidence>
<evidence type="ECO:0000256" key="1">
    <source>
        <dbReference type="SAM" id="MobiDB-lite"/>
    </source>
</evidence>
<keyword evidence="2" id="KW-0472">Membrane</keyword>
<dbReference type="OrthoDB" id="2325069at2759"/>
<feature type="compositionally biased region" description="Low complexity" evidence="1">
    <location>
        <begin position="118"/>
        <end position="132"/>
    </location>
</feature>
<organism evidence="3 4">
    <name type="scientific">Acaulospora morrowiae</name>
    <dbReference type="NCBI Taxonomy" id="94023"/>
    <lineage>
        <taxon>Eukaryota</taxon>
        <taxon>Fungi</taxon>
        <taxon>Fungi incertae sedis</taxon>
        <taxon>Mucoromycota</taxon>
        <taxon>Glomeromycotina</taxon>
        <taxon>Glomeromycetes</taxon>
        <taxon>Diversisporales</taxon>
        <taxon>Acaulosporaceae</taxon>
        <taxon>Acaulospora</taxon>
    </lineage>
</organism>
<dbReference type="Proteomes" id="UP000789342">
    <property type="component" value="Unassembled WGS sequence"/>
</dbReference>
<keyword evidence="4" id="KW-1185">Reference proteome</keyword>
<feature type="region of interest" description="Disordered" evidence="1">
    <location>
        <begin position="1"/>
        <end position="132"/>
    </location>
</feature>
<feature type="compositionally biased region" description="Polar residues" evidence="1">
    <location>
        <begin position="95"/>
        <end position="117"/>
    </location>
</feature>